<name>A0ACC0CQ87_9PEZI</name>
<comment type="caution">
    <text evidence="1">The sequence shown here is derived from an EMBL/GenBank/DDBJ whole genome shotgun (WGS) entry which is preliminary data.</text>
</comment>
<sequence>MNSSYRRCFDATNISGEDLVWKLLFVSSPWLKGVFVTIDISDLEEEVAELSVDVVVETVDVEKLDPGKIDDGKFDAGKVGVGVPVDVVLVGDSELSIVESELCSVDSPLDTDTSTLVELLISWELIEDVPNSADGLILPFELSIVATPTAIPTAKAAIPRAIQNSGTPQYCLFHFALFHRIFCSSGDLVSKNFSFVDGTTSGRFAPWSTSRPVPITTSIPSTE</sequence>
<evidence type="ECO:0000313" key="2">
    <source>
        <dbReference type="Proteomes" id="UP001497680"/>
    </source>
</evidence>
<dbReference type="Proteomes" id="UP001497680">
    <property type="component" value="Unassembled WGS sequence"/>
</dbReference>
<dbReference type="EMBL" id="MU394368">
    <property type="protein sequence ID" value="KAI6082560.1"/>
    <property type="molecule type" value="Genomic_DNA"/>
</dbReference>
<organism evidence="1 2">
    <name type="scientific">Hypoxylon rubiginosum</name>
    <dbReference type="NCBI Taxonomy" id="110542"/>
    <lineage>
        <taxon>Eukaryota</taxon>
        <taxon>Fungi</taxon>
        <taxon>Dikarya</taxon>
        <taxon>Ascomycota</taxon>
        <taxon>Pezizomycotina</taxon>
        <taxon>Sordariomycetes</taxon>
        <taxon>Xylariomycetidae</taxon>
        <taxon>Xylariales</taxon>
        <taxon>Hypoxylaceae</taxon>
        <taxon>Hypoxylon</taxon>
    </lineage>
</organism>
<protein>
    <submittedName>
        <fullName evidence="1">Uncharacterized protein</fullName>
    </submittedName>
</protein>
<gene>
    <name evidence="1" type="ORF">F4821DRAFT_263765</name>
</gene>
<keyword evidence="2" id="KW-1185">Reference proteome</keyword>
<evidence type="ECO:0000313" key="1">
    <source>
        <dbReference type="EMBL" id="KAI6082560.1"/>
    </source>
</evidence>
<reference evidence="1 2" key="1">
    <citation type="journal article" date="2022" name="New Phytol.">
        <title>Ecological generalism drives hyperdiversity of secondary metabolite gene clusters in xylarialean endophytes.</title>
        <authorList>
            <person name="Franco M.E.E."/>
            <person name="Wisecaver J.H."/>
            <person name="Arnold A.E."/>
            <person name="Ju Y.M."/>
            <person name="Slot J.C."/>
            <person name="Ahrendt S."/>
            <person name="Moore L.P."/>
            <person name="Eastman K.E."/>
            <person name="Scott K."/>
            <person name="Konkel Z."/>
            <person name="Mondo S.J."/>
            <person name="Kuo A."/>
            <person name="Hayes R.D."/>
            <person name="Haridas S."/>
            <person name="Andreopoulos B."/>
            <person name="Riley R."/>
            <person name="LaButti K."/>
            <person name="Pangilinan J."/>
            <person name="Lipzen A."/>
            <person name="Amirebrahimi M."/>
            <person name="Yan J."/>
            <person name="Adam C."/>
            <person name="Keymanesh K."/>
            <person name="Ng V."/>
            <person name="Louie K."/>
            <person name="Northen T."/>
            <person name="Drula E."/>
            <person name="Henrissat B."/>
            <person name="Hsieh H.M."/>
            <person name="Youens-Clark K."/>
            <person name="Lutzoni F."/>
            <person name="Miadlikowska J."/>
            <person name="Eastwood D.C."/>
            <person name="Hamelin R.C."/>
            <person name="Grigoriev I.V."/>
            <person name="U'Ren J.M."/>
        </authorList>
    </citation>
    <scope>NUCLEOTIDE SEQUENCE [LARGE SCALE GENOMIC DNA]</scope>
    <source>
        <strain evidence="1 2">ER1909</strain>
    </source>
</reference>
<proteinExistence type="predicted"/>
<accession>A0ACC0CQ87</accession>